<protein>
    <submittedName>
        <fullName evidence="1">Uncharacterized protein</fullName>
    </submittedName>
</protein>
<dbReference type="EMBL" id="SMMG02000007">
    <property type="protein sequence ID" value="KAA3467107.1"/>
    <property type="molecule type" value="Genomic_DNA"/>
</dbReference>
<evidence type="ECO:0000313" key="2">
    <source>
        <dbReference type="Proteomes" id="UP000325315"/>
    </source>
</evidence>
<gene>
    <name evidence="1" type="ORF">EPI10_002149</name>
</gene>
<evidence type="ECO:0000313" key="1">
    <source>
        <dbReference type="EMBL" id="KAA3467107.1"/>
    </source>
</evidence>
<dbReference type="Proteomes" id="UP000325315">
    <property type="component" value="Unassembled WGS sequence"/>
</dbReference>
<organism evidence="1 2">
    <name type="scientific">Gossypium australe</name>
    <dbReference type="NCBI Taxonomy" id="47621"/>
    <lineage>
        <taxon>Eukaryota</taxon>
        <taxon>Viridiplantae</taxon>
        <taxon>Streptophyta</taxon>
        <taxon>Embryophyta</taxon>
        <taxon>Tracheophyta</taxon>
        <taxon>Spermatophyta</taxon>
        <taxon>Magnoliopsida</taxon>
        <taxon>eudicotyledons</taxon>
        <taxon>Gunneridae</taxon>
        <taxon>Pentapetalae</taxon>
        <taxon>rosids</taxon>
        <taxon>malvids</taxon>
        <taxon>Malvales</taxon>
        <taxon>Malvaceae</taxon>
        <taxon>Malvoideae</taxon>
        <taxon>Gossypium</taxon>
    </lineage>
</organism>
<reference evidence="2" key="1">
    <citation type="journal article" date="2019" name="Plant Biotechnol. J.">
        <title>Genome sequencing of the Australian wild diploid species Gossypium australe highlights disease resistance and delayed gland morphogenesis.</title>
        <authorList>
            <person name="Cai Y."/>
            <person name="Cai X."/>
            <person name="Wang Q."/>
            <person name="Wang P."/>
            <person name="Zhang Y."/>
            <person name="Cai C."/>
            <person name="Xu Y."/>
            <person name="Wang K."/>
            <person name="Zhou Z."/>
            <person name="Wang C."/>
            <person name="Geng S."/>
            <person name="Li B."/>
            <person name="Dong Q."/>
            <person name="Hou Y."/>
            <person name="Wang H."/>
            <person name="Ai P."/>
            <person name="Liu Z."/>
            <person name="Yi F."/>
            <person name="Sun M."/>
            <person name="An G."/>
            <person name="Cheng J."/>
            <person name="Zhang Y."/>
            <person name="Shi Q."/>
            <person name="Xie Y."/>
            <person name="Shi X."/>
            <person name="Chang Y."/>
            <person name="Huang F."/>
            <person name="Chen Y."/>
            <person name="Hong S."/>
            <person name="Mi L."/>
            <person name="Sun Q."/>
            <person name="Zhang L."/>
            <person name="Zhou B."/>
            <person name="Peng R."/>
            <person name="Zhang X."/>
            <person name="Liu F."/>
        </authorList>
    </citation>
    <scope>NUCLEOTIDE SEQUENCE [LARGE SCALE GENOMIC DNA]</scope>
    <source>
        <strain evidence="2">cv. PA1801</strain>
    </source>
</reference>
<keyword evidence="2" id="KW-1185">Reference proteome</keyword>
<comment type="caution">
    <text evidence="1">The sequence shown here is derived from an EMBL/GenBank/DDBJ whole genome shotgun (WGS) entry which is preliminary data.</text>
</comment>
<accession>A0A5B6VDJ5</accession>
<dbReference type="AlphaFoldDB" id="A0A5B6VDJ5"/>
<sequence length="90" mass="10825">MILHDFFGFISLLTNLKLLMYSGDVRLWLKIKVNRHELIISSLYCTVHGKKGSWREEKKRKILEMKDVFCMRKGCKKISRLKLQIQQYFC</sequence>
<proteinExistence type="predicted"/>
<name>A0A5B6VDJ5_9ROSI</name>